<dbReference type="Pfam" id="PF00535">
    <property type="entry name" value="Glycos_transf_2"/>
    <property type="match status" value="1"/>
</dbReference>
<sequence>MSETPVSPTPRIGAVAIGRNEGERLRCCLHSLVDLRHKVIYVDSGSTDHSVALATTLGCDIVALDLSSPFTAAAARNAGLSRLLETAPDCEFVQFVDGDCEVVSGWIASASTFLTHHKDYAVVCGRRRERHPDNSIYNRVCDLEWNTPAGEAEACGGDALMRVDAVRGVGGFDPALIAGEEPELCSRLRKAGWRIMRLDEEMTLHDANITRFGQWWRRTERAGWAFVNGAVMEARTGHRRWAREAVRPWVWCLAVPALALALWRPLGVLGLLPLLAYPLVMARAAAAAIQRGGSIRDAPAHGALSVIGKFAELKGQLTWIRDHLLRRPRRLIEYKTALTRYRS</sequence>
<dbReference type="InterPro" id="IPR029044">
    <property type="entry name" value="Nucleotide-diphossugar_trans"/>
</dbReference>
<accession>A0A7X3SQX5</accession>
<dbReference type="RefSeq" id="WP_160887021.1">
    <property type="nucleotide sequence ID" value="NZ_WURB01000020.1"/>
</dbReference>
<organism evidence="2 3">
    <name type="scientific">Microvirga makkahensis</name>
    <dbReference type="NCBI Taxonomy" id="1128670"/>
    <lineage>
        <taxon>Bacteria</taxon>
        <taxon>Pseudomonadati</taxon>
        <taxon>Pseudomonadota</taxon>
        <taxon>Alphaproteobacteria</taxon>
        <taxon>Hyphomicrobiales</taxon>
        <taxon>Methylobacteriaceae</taxon>
        <taxon>Microvirga</taxon>
    </lineage>
</organism>
<reference evidence="2 3" key="2">
    <citation type="submission" date="2020-01" db="EMBL/GenBank/DDBJ databases">
        <title>Microvirga sp. nov., an arsenate reduction bacterium isolated from Tibet hotspring sediments.</title>
        <authorList>
            <person name="Xian W.-D."/>
            <person name="Li W.-J."/>
        </authorList>
    </citation>
    <scope>NUCLEOTIDE SEQUENCE [LARGE SCALE GENOMIC DNA]</scope>
    <source>
        <strain evidence="2 3">KCTC 23863</strain>
    </source>
</reference>
<dbReference type="SUPFAM" id="SSF53448">
    <property type="entry name" value="Nucleotide-diphospho-sugar transferases"/>
    <property type="match status" value="1"/>
</dbReference>
<name>A0A7X3SQX5_9HYPH</name>
<reference evidence="2 3" key="1">
    <citation type="submission" date="2019-12" db="EMBL/GenBank/DDBJ databases">
        <authorList>
            <person name="Yuan C.-G."/>
        </authorList>
    </citation>
    <scope>NUCLEOTIDE SEQUENCE [LARGE SCALE GENOMIC DNA]</scope>
    <source>
        <strain evidence="2 3">KCTC 23863</strain>
    </source>
</reference>
<evidence type="ECO:0000259" key="1">
    <source>
        <dbReference type="Pfam" id="PF00535"/>
    </source>
</evidence>
<proteinExistence type="predicted"/>
<dbReference type="PANTHER" id="PTHR43646:SF6">
    <property type="entry name" value="PRE-MYCOFACTOCIN GLYCOSYLTRANSFERASE"/>
    <property type="match status" value="1"/>
</dbReference>
<comment type="caution">
    <text evidence="2">The sequence shown here is derived from an EMBL/GenBank/DDBJ whole genome shotgun (WGS) entry which is preliminary data.</text>
</comment>
<keyword evidence="2" id="KW-0808">Transferase</keyword>
<keyword evidence="3" id="KW-1185">Reference proteome</keyword>
<evidence type="ECO:0000313" key="2">
    <source>
        <dbReference type="EMBL" id="MXQ13743.1"/>
    </source>
</evidence>
<dbReference type="GO" id="GO:0016740">
    <property type="term" value="F:transferase activity"/>
    <property type="evidence" value="ECO:0007669"/>
    <property type="project" value="UniProtKB-KW"/>
</dbReference>
<dbReference type="Gene3D" id="3.90.550.10">
    <property type="entry name" value="Spore Coat Polysaccharide Biosynthesis Protein SpsA, Chain A"/>
    <property type="match status" value="1"/>
</dbReference>
<evidence type="ECO:0000313" key="3">
    <source>
        <dbReference type="Proteomes" id="UP000436483"/>
    </source>
</evidence>
<dbReference type="PANTHER" id="PTHR43646">
    <property type="entry name" value="GLYCOSYLTRANSFERASE"/>
    <property type="match status" value="1"/>
</dbReference>
<dbReference type="AlphaFoldDB" id="A0A7X3SQX5"/>
<gene>
    <name evidence="2" type="ORF">GR328_20235</name>
</gene>
<dbReference type="InterPro" id="IPR001173">
    <property type="entry name" value="Glyco_trans_2-like"/>
</dbReference>
<dbReference type="EMBL" id="WURB01000020">
    <property type="protein sequence ID" value="MXQ13743.1"/>
    <property type="molecule type" value="Genomic_DNA"/>
</dbReference>
<dbReference type="OrthoDB" id="8416156at2"/>
<feature type="domain" description="Glycosyltransferase 2-like" evidence="1">
    <location>
        <begin position="20"/>
        <end position="136"/>
    </location>
</feature>
<protein>
    <submittedName>
        <fullName evidence="2">Glycosyltransferase</fullName>
    </submittedName>
</protein>
<dbReference type="Proteomes" id="UP000436483">
    <property type="component" value="Unassembled WGS sequence"/>
</dbReference>